<accession>A0A0F7IEA3</accession>
<feature type="domain" description="HFX-2341-like N-terminal" evidence="1">
    <location>
        <begin position="21"/>
        <end position="147"/>
    </location>
</feature>
<dbReference type="Proteomes" id="UP000034723">
    <property type="component" value="Chromosome"/>
</dbReference>
<feature type="domain" description="DUF6293" evidence="2">
    <location>
        <begin position="169"/>
        <end position="272"/>
    </location>
</feature>
<reference evidence="3 4" key="1">
    <citation type="submission" date="2015-04" db="EMBL/GenBank/DDBJ databases">
        <title>The complete genome sequence of the hyperthermophilic, obligate iron-reducing archaeon Geoglobus ahangari strain 234T.</title>
        <authorList>
            <person name="Manzella M.P."/>
            <person name="Holmes D.E."/>
            <person name="Rocheleau J.M."/>
            <person name="Chung A."/>
            <person name="Reguera G."/>
            <person name="Kashefi K."/>
        </authorList>
    </citation>
    <scope>NUCLEOTIDE SEQUENCE [LARGE SCALE GENOMIC DNA]</scope>
    <source>
        <strain evidence="3 4">234</strain>
    </source>
</reference>
<dbReference type="InterPro" id="IPR054162">
    <property type="entry name" value="DUF6293_C"/>
</dbReference>
<evidence type="ECO:0000313" key="4">
    <source>
        <dbReference type="Proteomes" id="UP000034723"/>
    </source>
</evidence>
<evidence type="ECO:0000313" key="3">
    <source>
        <dbReference type="EMBL" id="AKG91845.1"/>
    </source>
</evidence>
<name>A0A0F7IEA3_9EURY</name>
<proteinExistence type="predicted"/>
<dbReference type="Pfam" id="PF19810">
    <property type="entry name" value="HFX_2341_N"/>
    <property type="match status" value="1"/>
</dbReference>
<gene>
    <name evidence="3" type="ORF">GAH_00823</name>
</gene>
<sequence length="276" mass="32269">MSKNFYFVMITKITMRTIEVVHIIPLGFERSVVTEPIKVLGGVRAHVITIGKEHAEKYDLYEIQSFFEAAVTHDLKKMGLEVVISYADLFDFREALREISKAVRKEKERGSKVYINLSSHGRLVSIASALVGWYHGVRMYYVMADRYAENEEEIKKYGRSVCQKARVLEVPRVEMVRLSEEERFAISQLYLSERKYMKLEELAKEFCKRFPQDYRCEYKKEEVMTRESRQRVLTKLHRRVVSKLASRGLITHEKIGRNVILRLTEDGETLALLDGC</sequence>
<evidence type="ECO:0000259" key="1">
    <source>
        <dbReference type="Pfam" id="PF19810"/>
    </source>
</evidence>
<dbReference type="Pfam" id="PF22665">
    <property type="entry name" value="WHD_DUF6293"/>
    <property type="match status" value="1"/>
</dbReference>
<dbReference type="HOGENOM" id="CLU_087820_0_0_2"/>
<dbReference type="InterPro" id="IPR046260">
    <property type="entry name" value="HFX_2341-like_N"/>
</dbReference>
<dbReference type="EMBL" id="CP011267">
    <property type="protein sequence ID" value="AKG91845.1"/>
    <property type="molecule type" value="Genomic_DNA"/>
</dbReference>
<dbReference type="AlphaFoldDB" id="A0A0F7IEA3"/>
<protein>
    <recommendedName>
        <fullName evidence="5">CRISPR locus-related DNA-binding protein</fullName>
    </recommendedName>
</protein>
<organism evidence="3 4">
    <name type="scientific">Geoglobus ahangari</name>
    <dbReference type="NCBI Taxonomy" id="113653"/>
    <lineage>
        <taxon>Archaea</taxon>
        <taxon>Methanobacteriati</taxon>
        <taxon>Methanobacteriota</taxon>
        <taxon>Archaeoglobi</taxon>
        <taxon>Archaeoglobales</taxon>
        <taxon>Archaeoglobaceae</taxon>
        <taxon>Geoglobus</taxon>
    </lineage>
</organism>
<keyword evidence="4" id="KW-1185">Reference proteome</keyword>
<dbReference type="KEGG" id="gah:GAH_00823"/>
<evidence type="ECO:0008006" key="5">
    <source>
        <dbReference type="Google" id="ProtNLM"/>
    </source>
</evidence>
<dbReference type="InParanoid" id="A0A0F7IEA3"/>
<evidence type="ECO:0000259" key="2">
    <source>
        <dbReference type="Pfam" id="PF22665"/>
    </source>
</evidence>
<dbReference type="STRING" id="113653.GAH_00823"/>